<dbReference type="GO" id="GO:0004674">
    <property type="term" value="F:protein serine/threonine kinase activity"/>
    <property type="evidence" value="ECO:0007669"/>
    <property type="project" value="UniProtKB-KW"/>
</dbReference>
<dbReference type="SUPFAM" id="SSF52540">
    <property type="entry name" value="P-loop containing nucleoside triphosphate hydrolases"/>
    <property type="match status" value="1"/>
</dbReference>
<evidence type="ECO:0000256" key="7">
    <source>
        <dbReference type="ARBA" id="ARBA00022606"/>
    </source>
</evidence>
<dbReference type="AlphaFoldDB" id="A0A1D1VE98"/>
<evidence type="ECO:0000256" key="18">
    <source>
        <dbReference type="ARBA" id="ARBA00023305"/>
    </source>
</evidence>
<dbReference type="InterPro" id="IPR027417">
    <property type="entry name" value="P-loop_NTPase"/>
</dbReference>
<dbReference type="PROSITE" id="PS50011">
    <property type="entry name" value="PROTEIN_KINASE_DOM"/>
    <property type="match status" value="1"/>
</dbReference>
<dbReference type="PRINTS" id="PR00193">
    <property type="entry name" value="MYOSINHEAVY"/>
</dbReference>
<dbReference type="PANTHER" id="PTHR46256">
    <property type="entry name" value="AGAP011099-PA"/>
    <property type="match status" value="1"/>
</dbReference>
<dbReference type="EC" id="2.7.11.1" evidence="4"/>
<comment type="similarity">
    <text evidence="3">In the C-terminal section; belongs to the TRAFAC class myosin-kinesin ATPase superfamily. Myosin family.</text>
</comment>
<dbReference type="GO" id="GO:0000146">
    <property type="term" value="F:microfilament motor activity"/>
    <property type="evidence" value="ECO:0007669"/>
    <property type="project" value="TreeGrafter"/>
</dbReference>
<protein>
    <recommendedName>
        <fullName evidence="4">non-specific serine/threonine protein kinase</fullName>
        <ecNumber evidence="4">2.7.11.1</ecNumber>
    </recommendedName>
</protein>
<evidence type="ECO:0000256" key="12">
    <source>
        <dbReference type="ARBA" id="ARBA00022840"/>
    </source>
</evidence>
<dbReference type="InterPro" id="IPR000719">
    <property type="entry name" value="Prot_kinase_dom"/>
</dbReference>
<comment type="catalytic activity">
    <reaction evidence="19">
        <text>L-threonyl-[protein] + ATP = O-phospho-L-threonyl-[protein] + ADP + H(+)</text>
        <dbReference type="Rhea" id="RHEA:46608"/>
        <dbReference type="Rhea" id="RHEA-COMP:11060"/>
        <dbReference type="Rhea" id="RHEA-COMP:11605"/>
        <dbReference type="ChEBI" id="CHEBI:15378"/>
        <dbReference type="ChEBI" id="CHEBI:30013"/>
        <dbReference type="ChEBI" id="CHEBI:30616"/>
        <dbReference type="ChEBI" id="CHEBI:61977"/>
        <dbReference type="ChEBI" id="CHEBI:456216"/>
        <dbReference type="EC" id="2.7.11.1"/>
    </reaction>
</comment>
<keyword evidence="15 21" id="KW-0009">Actin-binding</keyword>
<dbReference type="Pfam" id="PF00612">
    <property type="entry name" value="IQ"/>
    <property type="match status" value="2"/>
</dbReference>
<organism evidence="26 27">
    <name type="scientific">Ramazzottius varieornatus</name>
    <name type="common">Water bear</name>
    <name type="synonym">Tardigrade</name>
    <dbReference type="NCBI Taxonomy" id="947166"/>
    <lineage>
        <taxon>Eukaryota</taxon>
        <taxon>Metazoa</taxon>
        <taxon>Ecdysozoa</taxon>
        <taxon>Tardigrada</taxon>
        <taxon>Eutardigrada</taxon>
        <taxon>Parachela</taxon>
        <taxon>Hypsibioidea</taxon>
        <taxon>Ramazzottiidae</taxon>
        <taxon>Ramazzottius</taxon>
    </lineage>
</organism>
<dbReference type="PROSITE" id="PS50096">
    <property type="entry name" value="IQ"/>
    <property type="match status" value="2"/>
</dbReference>
<dbReference type="GO" id="GO:0005524">
    <property type="term" value="F:ATP binding"/>
    <property type="evidence" value="ECO:0007669"/>
    <property type="project" value="UniProtKB-UniRule"/>
</dbReference>
<dbReference type="PROSITE" id="PS51456">
    <property type="entry name" value="MYOSIN_MOTOR"/>
    <property type="match status" value="1"/>
</dbReference>
<proteinExistence type="inferred from homology"/>
<dbReference type="Proteomes" id="UP000186922">
    <property type="component" value="Unassembled WGS sequence"/>
</dbReference>
<feature type="domain" description="Protein kinase" evidence="24">
    <location>
        <begin position="1"/>
        <end position="117"/>
    </location>
</feature>
<dbReference type="InterPro" id="IPR000048">
    <property type="entry name" value="IQ_motif_EF-hand-BS"/>
</dbReference>
<keyword evidence="9" id="KW-0677">Repeat</keyword>
<dbReference type="InterPro" id="IPR052409">
    <property type="entry name" value="Myosin-III_kinase_activity"/>
</dbReference>
<comment type="caution">
    <text evidence="26">The sequence shown here is derived from an EMBL/GenBank/DDBJ whole genome shotgun (WGS) entry which is preliminary data.</text>
</comment>
<feature type="domain" description="Myosin motor" evidence="25">
    <location>
        <begin position="172"/>
        <end position="901"/>
    </location>
</feature>
<keyword evidence="8" id="KW-0808">Transferase</keyword>
<keyword evidence="5" id="KW-0963">Cytoplasm</keyword>
<evidence type="ECO:0000256" key="6">
    <source>
        <dbReference type="ARBA" id="ARBA00022527"/>
    </source>
</evidence>
<evidence type="ECO:0000256" key="5">
    <source>
        <dbReference type="ARBA" id="ARBA00022490"/>
    </source>
</evidence>
<dbReference type="OrthoDB" id="6108017at2759"/>
<feature type="transmembrane region" description="Helical" evidence="23">
    <location>
        <begin position="39"/>
        <end position="61"/>
    </location>
</feature>
<dbReference type="GO" id="GO:0030832">
    <property type="term" value="P:regulation of actin filament length"/>
    <property type="evidence" value="ECO:0007669"/>
    <property type="project" value="TreeGrafter"/>
</dbReference>
<evidence type="ECO:0000256" key="15">
    <source>
        <dbReference type="ARBA" id="ARBA00023203"/>
    </source>
</evidence>
<evidence type="ECO:0000256" key="22">
    <source>
        <dbReference type="SAM" id="MobiDB-lite"/>
    </source>
</evidence>
<dbReference type="Gene3D" id="1.20.120.720">
    <property type="entry name" value="Myosin VI head, motor domain, U50 subdomain"/>
    <property type="match status" value="1"/>
</dbReference>
<evidence type="ECO:0000256" key="21">
    <source>
        <dbReference type="PROSITE-ProRule" id="PRU00782"/>
    </source>
</evidence>
<keyword evidence="23" id="KW-0472">Membrane</keyword>
<evidence type="ECO:0000256" key="19">
    <source>
        <dbReference type="ARBA" id="ARBA00047899"/>
    </source>
</evidence>
<evidence type="ECO:0000256" key="17">
    <source>
        <dbReference type="ARBA" id="ARBA00023273"/>
    </source>
</evidence>
<dbReference type="GO" id="GO:0042995">
    <property type="term" value="C:cell projection"/>
    <property type="evidence" value="ECO:0007669"/>
    <property type="project" value="UniProtKB-SubCell"/>
</dbReference>
<evidence type="ECO:0000256" key="8">
    <source>
        <dbReference type="ARBA" id="ARBA00022679"/>
    </source>
</evidence>
<evidence type="ECO:0000256" key="3">
    <source>
        <dbReference type="ARBA" id="ARBA00006998"/>
    </source>
</evidence>
<name>A0A1D1VE98_RAMVA</name>
<sequence>MAPEVIACEQQLDSSYDARSDVWSVGIVGIELADGERMWLLIFTFASRFMTSFCVLAAPLAHLHPMRALFKIPRSPPPTLKNPKNWSFAFVDFVQKCLTKNYLERPTPKELLQHPFMLQAKQTTAQVQAKLRSLLLTLHGPERMAPSRLPAQAMTKHGKLKADRKSPQEMASCANDLASLEILDENTIVDTLSNRFNNGQIYTYVGDILIAVNPFTELPIYTDEVQGLYNGCSKQDKPPHIFGISDSAYHTMLQSAQNQVVVISGESGSGKTENAKYLIQHLTRLGRTVNKTLEQKILIISTAMEAFGNAKTGLNENSSRFGKYMELLFSKAGHLSAVRLSEYLLEKGRVVHQAPNEENFHVFYYVYDGLSRATNLPNSSAQDFYNLKPRHGHNYLNKYTGDNAALVSAHRAKFALLHDHLQNIGFNLQELTSVYRVLAAILHLGDIQFQSAQEVRHMDDRSVISNVDTLVTVAKLLAINIHELSEALTRELVVTKGESINRHLSTAESRNVRDSLAKALYGRLFDWIVNQINRHLSATNPQAHGSASDPISSVAILDIFGFENFKTNSVEQMYINITNEQLQYFFNHTVFTWEQKEYAEEGLDWIPIVFCDNRPVLDLFLSKPVGILALMDEESRFPKSTDQSLAEKFEYNLRSSSLYQRNRTDGSRFLIEHYAGKIEYSVHGFLEKNRDYLATDIIRVMRTSEIPLLGTLFHNLLSRTGNLCEGVATVESRPLFSSSVLLSGALGGLNISRNQNKRLRTLASQTKAQQSLSTHFRYSLMDLLSKIVAGNPHFIRCIKPNDEMAAGFFCYSKVKLQLCYAGVLETARIRREGHAYRVTFSDFLKRYYVLAFSWNRHIQSTADSCKAVLRQLQIPESGWVTGRTKVFLKHYVADQLSVKLNLLITAATRIQTRFRGWMARKRYLDYLQLRKHCATTIQKVFRGWIVRRRCRHLIHQRRKLKHPNIVMQVQVPDKMQANRKRPCSSPLSETEQLSPVPHTKHQPPVQEKPLAKNLKRVKDNENFQAHRHDIDMESLPSSSNKDAHCHPPRDLPPSSKKQISRKRSSNISDVVEPAESTDKQSTRCSRVKAFIAAFEKGGTSDSASVSSRPPCWKKQDRTAHSVERMAQQSPARVLGDITNQNLVKRAPSFHGQMRSEVEVEPLQINIRQTAEDSRPHFNRDSQVQGVPAETMHTGVASPDSFGCTDNNNDFRKVLRKTSFNPVSPSFAKSYEPVSQVDFRNVLRNNRR</sequence>
<dbReference type="SUPFAM" id="SSF56112">
    <property type="entry name" value="Protein kinase-like (PK-like)"/>
    <property type="match status" value="1"/>
</dbReference>
<evidence type="ECO:0000256" key="14">
    <source>
        <dbReference type="ARBA" id="ARBA00023175"/>
    </source>
</evidence>
<dbReference type="GO" id="GO:0016459">
    <property type="term" value="C:myosin complex"/>
    <property type="evidence" value="ECO:0007669"/>
    <property type="project" value="UniProtKB-KW"/>
</dbReference>
<dbReference type="SMART" id="SM00015">
    <property type="entry name" value="IQ"/>
    <property type="match status" value="2"/>
</dbReference>
<dbReference type="Gene3D" id="1.20.5.190">
    <property type="match status" value="1"/>
</dbReference>
<feature type="region of interest" description="Actin-binding" evidence="21">
    <location>
        <begin position="780"/>
        <end position="802"/>
    </location>
</feature>
<evidence type="ECO:0000259" key="25">
    <source>
        <dbReference type="PROSITE" id="PS51456"/>
    </source>
</evidence>
<evidence type="ECO:0000313" key="27">
    <source>
        <dbReference type="Proteomes" id="UP000186922"/>
    </source>
</evidence>
<dbReference type="Gene3D" id="6.20.240.20">
    <property type="match status" value="1"/>
</dbReference>
<evidence type="ECO:0000259" key="24">
    <source>
        <dbReference type="PROSITE" id="PS50011"/>
    </source>
</evidence>
<dbReference type="EMBL" id="BDGG01000004">
    <property type="protein sequence ID" value="GAU98067.1"/>
    <property type="molecule type" value="Genomic_DNA"/>
</dbReference>
<dbReference type="GO" id="GO:0003779">
    <property type="term" value="F:actin binding"/>
    <property type="evidence" value="ECO:0007669"/>
    <property type="project" value="UniProtKB-KW"/>
</dbReference>
<dbReference type="Gene3D" id="1.10.10.820">
    <property type="match status" value="1"/>
</dbReference>
<evidence type="ECO:0000256" key="2">
    <source>
        <dbReference type="ARBA" id="ARBA00004316"/>
    </source>
</evidence>
<dbReference type="Gene3D" id="3.40.850.10">
    <property type="entry name" value="Kinesin motor domain"/>
    <property type="match status" value="1"/>
</dbReference>
<feature type="region of interest" description="Disordered" evidence="22">
    <location>
        <begin position="967"/>
        <end position="1013"/>
    </location>
</feature>
<keyword evidence="17" id="KW-0966">Cell projection</keyword>
<keyword evidence="12 21" id="KW-0067">ATP-binding</keyword>
<keyword evidence="16" id="KW-0206">Cytoskeleton</keyword>
<keyword evidence="27" id="KW-1185">Reference proteome</keyword>
<feature type="binding site" evidence="21">
    <location>
        <begin position="265"/>
        <end position="272"/>
    </location>
    <ligand>
        <name>ATP</name>
        <dbReference type="ChEBI" id="CHEBI:30616"/>
    </ligand>
</feature>
<dbReference type="Gene3D" id="1.20.58.530">
    <property type="match status" value="1"/>
</dbReference>
<comment type="subcellular location">
    <subcellularLocation>
        <location evidence="2">Cell projection</location>
    </subcellularLocation>
    <subcellularLocation>
        <location evidence="1">Cytoplasm</location>
        <location evidence="1">Cytoskeleton</location>
    </subcellularLocation>
</comment>
<evidence type="ECO:0000256" key="4">
    <source>
        <dbReference type="ARBA" id="ARBA00012513"/>
    </source>
</evidence>
<keyword evidence="7" id="KW-0716">Sensory transduction</keyword>
<comment type="similarity">
    <text evidence="21">Belongs to the TRAFAC class myosin-kinesin ATPase superfamily. Myosin family.</text>
</comment>
<evidence type="ECO:0000256" key="11">
    <source>
        <dbReference type="ARBA" id="ARBA00022777"/>
    </source>
</evidence>
<evidence type="ECO:0000256" key="23">
    <source>
        <dbReference type="SAM" id="Phobius"/>
    </source>
</evidence>
<evidence type="ECO:0000256" key="16">
    <source>
        <dbReference type="ARBA" id="ARBA00023212"/>
    </source>
</evidence>
<dbReference type="Gene3D" id="1.10.510.10">
    <property type="entry name" value="Transferase(Phosphotransferase) domain 1"/>
    <property type="match status" value="1"/>
</dbReference>
<evidence type="ECO:0000256" key="10">
    <source>
        <dbReference type="ARBA" id="ARBA00022741"/>
    </source>
</evidence>
<keyword evidence="23" id="KW-1133">Transmembrane helix</keyword>
<evidence type="ECO:0000256" key="1">
    <source>
        <dbReference type="ARBA" id="ARBA00004245"/>
    </source>
</evidence>
<keyword evidence="10 21" id="KW-0547">Nucleotide-binding</keyword>
<gene>
    <name evidence="26" type="primary">RvY_09264-1</name>
    <name evidence="26" type="synonym">RvY_09264.1</name>
    <name evidence="26" type="ORF">RvY_09264</name>
</gene>
<feature type="region of interest" description="Disordered" evidence="22">
    <location>
        <begin position="1027"/>
        <end position="1083"/>
    </location>
</feature>
<keyword evidence="11" id="KW-0418">Kinase</keyword>
<dbReference type="SMART" id="SM00242">
    <property type="entry name" value="MYSc"/>
    <property type="match status" value="1"/>
</dbReference>
<keyword evidence="13 21" id="KW-0518">Myosin</keyword>
<dbReference type="InterPro" id="IPR011009">
    <property type="entry name" value="Kinase-like_dom_sf"/>
</dbReference>
<dbReference type="PANTHER" id="PTHR46256:SF3">
    <property type="entry name" value="MYOSIN MOTOR DOMAIN-CONTAINING PROTEIN"/>
    <property type="match status" value="1"/>
</dbReference>
<keyword evidence="23" id="KW-0812">Transmembrane</keyword>
<evidence type="ECO:0000256" key="20">
    <source>
        <dbReference type="ARBA" id="ARBA00048679"/>
    </source>
</evidence>
<dbReference type="STRING" id="947166.A0A1D1VE98"/>
<keyword evidence="14 21" id="KW-0505">Motor protein</keyword>
<keyword evidence="6" id="KW-0723">Serine/threonine-protein kinase</keyword>
<evidence type="ECO:0000256" key="13">
    <source>
        <dbReference type="ARBA" id="ARBA00023123"/>
    </source>
</evidence>
<dbReference type="Pfam" id="PF00063">
    <property type="entry name" value="Myosin_head"/>
    <property type="match status" value="1"/>
</dbReference>
<comment type="catalytic activity">
    <reaction evidence="20">
        <text>L-seryl-[protein] + ATP = O-phospho-L-seryl-[protein] + ADP + H(+)</text>
        <dbReference type="Rhea" id="RHEA:17989"/>
        <dbReference type="Rhea" id="RHEA-COMP:9863"/>
        <dbReference type="Rhea" id="RHEA-COMP:11604"/>
        <dbReference type="ChEBI" id="CHEBI:15378"/>
        <dbReference type="ChEBI" id="CHEBI:29999"/>
        <dbReference type="ChEBI" id="CHEBI:30616"/>
        <dbReference type="ChEBI" id="CHEBI:83421"/>
        <dbReference type="ChEBI" id="CHEBI:456216"/>
        <dbReference type="EC" id="2.7.11.1"/>
    </reaction>
</comment>
<evidence type="ECO:0000313" key="26">
    <source>
        <dbReference type="EMBL" id="GAU98067.1"/>
    </source>
</evidence>
<dbReference type="CDD" id="cd23767">
    <property type="entry name" value="IQCD"/>
    <property type="match status" value="2"/>
</dbReference>
<reference evidence="26 27" key="1">
    <citation type="journal article" date="2016" name="Nat. Commun.">
        <title>Extremotolerant tardigrade genome and improved radiotolerance of human cultured cells by tardigrade-unique protein.</title>
        <authorList>
            <person name="Hashimoto T."/>
            <person name="Horikawa D.D."/>
            <person name="Saito Y."/>
            <person name="Kuwahara H."/>
            <person name="Kozuka-Hata H."/>
            <person name="Shin-I T."/>
            <person name="Minakuchi Y."/>
            <person name="Ohishi K."/>
            <person name="Motoyama A."/>
            <person name="Aizu T."/>
            <person name="Enomoto A."/>
            <person name="Kondo K."/>
            <person name="Tanaka S."/>
            <person name="Hara Y."/>
            <person name="Koshikawa S."/>
            <person name="Sagara H."/>
            <person name="Miura T."/>
            <person name="Yokobori S."/>
            <person name="Miyagawa K."/>
            <person name="Suzuki Y."/>
            <person name="Kubo T."/>
            <person name="Oyama M."/>
            <person name="Kohara Y."/>
            <person name="Fujiyama A."/>
            <person name="Arakawa K."/>
            <person name="Katayama T."/>
            <person name="Toyoda A."/>
            <person name="Kunieda T."/>
        </authorList>
    </citation>
    <scope>NUCLEOTIDE SEQUENCE [LARGE SCALE GENOMIC DNA]</scope>
    <source>
        <strain evidence="26 27">YOKOZUNA-1</strain>
    </source>
</reference>
<dbReference type="InterPro" id="IPR001609">
    <property type="entry name" value="Myosin_head_motor_dom-like"/>
</dbReference>
<keyword evidence="18" id="KW-0844">Vision</keyword>
<dbReference type="InterPro" id="IPR036961">
    <property type="entry name" value="Kinesin_motor_dom_sf"/>
</dbReference>
<dbReference type="Pfam" id="PF00069">
    <property type="entry name" value="Pkinase"/>
    <property type="match status" value="1"/>
</dbReference>
<evidence type="ECO:0000256" key="9">
    <source>
        <dbReference type="ARBA" id="ARBA00022737"/>
    </source>
</evidence>
<dbReference type="GO" id="GO:0007601">
    <property type="term" value="P:visual perception"/>
    <property type="evidence" value="ECO:0007669"/>
    <property type="project" value="UniProtKB-KW"/>
</dbReference>
<accession>A0A1D1VE98</accession>